<feature type="region of interest" description="Disordered" evidence="1">
    <location>
        <begin position="371"/>
        <end position="426"/>
    </location>
</feature>
<dbReference type="PANTHER" id="PTHR12897">
    <property type="entry name" value="COLON CANCER-ASSOCIATED PROTEIN MIC1"/>
    <property type="match status" value="1"/>
</dbReference>
<dbReference type="InterPro" id="IPR009755">
    <property type="entry name" value="RMC1_C"/>
</dbReference>
<dbReference type="GO" id="GO:0035658">
    <property type="term" value="C:Mon1-Ccz1 complex"/>
    <property type="evidence" value="ECO:0007669"/>
    <property type="project" value="InterPro"/>
</dbReference>
<dbReference type="Pfam" id="PF21029">
    <property type="entry name" value="RMC1_N"/>
    <property type="match status" value="1"/>
</dbReference>
<evidence type="ECO:0000313" key="4">
    <source>
        <dbReference type="EMBL" id="EFN57382.1"/>
    </source>
</evidence>
<accession>E1Z8R0</accession>
<dbReference type="InterPro" id="IPR040371">
    <property type="entry name" value="RMC1"/>
</dbReference>
<dbReference type="eggNOG" id="KOG2377">
    <property type="taxonomic scope" value="Eukaryota"/>
</dbReference>
<dbReference type="Pfam" id="PF07035">
    <property type="entry name" value="RMC1_C"/>
    <property type="match status" value="1"/>
</dbReference>
<dbReference type="OrthoDB" id="513429at2759"/>
<gene>
    <name evidence="4" type="ORF">CHLNCDRAFT_142780</name>
</gene>
<dbReference type="InterPro" id="IPR049040">
    <property type="entry name" value="RMC1_N"/>
</dbReference>
<dbReference type="PANTHER" id="PTHR12897:SF4">
    <property type="entry name" value="REGULATOR OF MON1-CCZ1 COMPLEX"/>
    <property type="match status" value="1"/>
</dbReference>
<dbReference type="AlphaFoldDB" id="E1Z8R0"/>
<feature type="domain" description="Mic1" evidence="2">
    <location>
        <begin position="495"/>
        <end position="716"/>
    </location>
</feature>
<dbReference type="EMBL" id="GL433839">
    <property type="protein sequence ID" value="EFN57382.1"/>
    <property type="molecule type" value="Genomic_DNA"/>
</dbReference>
<feature type="domain" description="Regulator of MON1-CCZ1 complex N-terminal" evidence="3">
    <location>
        <begin position="89"/>
        <end position="176"/>
    </location>
</feature>
<reference evidence="4 5" key="1">
    <citation type="journal article" date="2010" name="Plant Cell">
        <title>The Chlorella variabilis NC64A genome reveals adaptation to photosymbiosis, coevolution with viruses, and cryptic sex.</title>
        <authorList>
            <person name="Blanc G."/>
            <person name="Duncan G."/>
            <person name="Agarkova I."/>
            <person name="Borodovsky M."/>
            <person name="Gurnon J."/>
            <person name="Kuo A."/>
            <person name="Lindquist E."/>
            <person name="Lucas S."/>
            <person name="Pangilinan J."/>
            <person name="Polle J."/>
            <person name="Salamov A."/>
            <person name="Terry A."/>
            <person name="Yamada T."/>
            <person name="Dunigan D.D."/>
            <person name="Grigoriev I.V."/>
            <person name="Claverie J.M."/>
            <person name="Van Etten J.L."/>
        </authorList>
    </citation>
    <scope>NUCLEOTIDE SEQUENCE [LARGE SCALE GENOMIC DNA]</scope>
    <source>
        <strain evidence="4 5">NC64A</strain>
    </source>
</reference>
<protein>
    <submittedName>
        <fullName evidence="4">Uncharacterized protein</fullName>
    </submittedName>
</protein>
<evidence type="ECO:0000256" key="1">
    <source>
        <dbReference type="SAM" id="MobiDB-lite"/>
    </source>
</evidence>
<dbReference type="RefSeq" id="XP_005849484.1">
    <property type="nucleotide sequence ID" value="XM_005849422.1"/>
</dbReference>
<feature type="compositionally biased region" description="Low complexity" evidence="1">
    <location>
        <begin position="371"/>
        <end position="394"/>
    </location>
</feature>
<evidence type="ECO:0000259" key="3">
    <source>
        <dbReference type="Pfam" id="PF21029"/>
    </source>
</evidence>
<dbReference type="GO" id="GO:0010506">
    <property type="term" value="P:regulation of autophagy"/>
    <property type="evidence" value="ECO:0007669"/>
    <property type="project" value="InterPro"/>
</dbReference>
<dbReference type="GeneID" id="17357295"/>
<proteinExistence type="predicted"/>
<dbReference type="GO" id="GO:0031902">
    <property type="term" value="C:late endosome membrane"/>
    <property type="evidence" value="ECO:0007669"/>
    <property type="project" value="TreeGrafter"/>
</dbReference>
<name>E1Z8R0_CHLVA</name>
<feature type="compositionally biased region" description="Low complexity" evidence="1">
    <location>
        <begin position="402"/>
        <end position="414"/>
    </location>
</feature>
<dbReference type="GO" id="GO:0005765">
    <property type="term" value="C:lysosomal membrane"/>
    <property type="evidence" value="ECO:0007669"/>
    <property type="project" value="TreeGrafter"/>
</dbReference>
<sequence length="720" mass="75361">MATHVTAEPVGVAFLPQPEQQLFFDEAAACIHLVEGRMITAVALPSPMYGGGAAVAAAAAASLSRLSLSSSSPDPSGYDSDSSVASTTARAFLVSEGPPVRHIRSSLDGAFTALHRSARLVEVHCHATGNMFIETAGADKQGRKGCDPRLLGFFWTAAQFVMVTAGGLEIHLVHPSLQGLRMDATVPLQGVQWYTYSPETHMVVLGFGSSGAKLQAIQFSKAGTLKLPLLDLTPPWGSPIRPVQAAAVSAALEGFSAARGQPERLVAPDTCWVVVLYGRVFCAHHDRGAGLLRLYRMFRCGSAADAGPLLPRDATSLAHQYEVYARQLELSVVDNVLLVHHIDSAVVMLVDIMEAGPAPVSSPLPLAVPLARGGADPEPGAGEAAAAGAGADAGRSGEDGQEAAAEQDAAAGEAPELPVSTGGGGEVPAGASGAAAAPALQLHYPAWLVDGGAGLVYRLQLDLRAVADSQSDYLRLLAFLQRRRPSGVPRRDPAGITLRVLRGLMQDEAQLPLLRSAFDVVNAYGGEGARAQQGGRGDGRAPHRQPCLTLRPPYAQDVYSSAFAVLRARQAASPAYLRAALAEFVASCHAHGAPPAPSLASLYVDLLLDQGHAYLVAPLLLSHPQLDSELLAEHVEAAAAGGRLPQGAQLAEQLLVRLGAHAARCRLLLRLGRVRQALVLAKRQRLVRQLAPEVLLEAAAATGDAVLLAAAQRLFRLNRA</sequence>
<dbReference type="InParanoid" id="E1Z8R0"/>
<dbReference type="FunCoup" id="E1Z8R0">
    <property type="interactions" value="1403"/>
</dbReference>
<dbReference type="OMA" id="ELYRFYT"/>
<keyword evidence="5" id="KW-1185">Reference proteome</keyword>
<dbReference type="KEGG" id="cvr:CHLNCDRAFT_142780"/>
<organism evidence="5">
    <name type="scientific">Chlorella variabilis</name>
    <name type="common">Green alga</name>
    <dbReference type="NCBI Taxonomy" id="554065"/>
    <lineage>
        <taxon>Eukaryota</taxon>
        <taxon>Viridiplantae</taxon>
        <taxon>Chlorophyta</taxon>
        <taxon>core chlorophytes</taxon>
        <taxon>Trebouxiophyceae</taxon>
        <taxon>Chlorellales</taxon>
        <taxon>Chlorellaceae</taxon>
        <taxon>Chlorella clade</taxon>
        <taxon>Chlorella</taxon>
    </lineage>
</organism>
<evidence type="ECO:0000313" key="5">
    <source>
        <dbReference type="Proteomes" id="UP000008141"/>
    </source>
</evidence>
<evidence type="ECO:0000259" key="2">
    <source>
        <dbReference type="Pfam" id="PF07035"/>
    </source>
</evidence>
<dbReference type="Proteomes" id="UP000008141">
    <property type="component" value="Unassembled WGS sequence"/>
</dbReference>